<evidence type="ECO:0000256" key="10">
    <source>
        <dbReference type="ARBA" id="ARBA00022889"/>
    </source>
</evidence>
<feature type="domain" description="Integrin beta subunit VWA" evidence="17">
    <location>
        <begin position="2"/>
        <end position="161"/>
    </location>
</feature>
<dbReference type="EMBL" id="QCYY01001667">
    <property type="protein sequence ID" value="ROT76379.1"/>
    <property type="molecule type" value="Genomic_DNA"/>
</dbReference>
<dbReference type="GO" id="GO:0046872">
    <property type="term" value="F:metal ion binding"/>
    <property type="evidence" value="ECO:0007669"/>
    <property type="project" value="UniProtKB-KW"/>
</dbReference>
<sequence>MIRPVWASTNLPDTGLTEDDAMERLAGIVTPNDERCHLDGNELRKAHLYDFPSVAQINKMAKLHRINLVFAITAEQEPLYARLSQHIEGATSGVLASDSSNVVDLLTSSLKDIISKVELTQRDHNSHVSALKCPDNEKDWNPVVEVYPVGRQGSLQINLECTASAAVLSQGYIVNAEACSRNGTSMCGVCECHEGFVGRHASATATMTTALAPSARTRAGRRTPPSAATEASCVRQCQCKKPTDPSQEIYGHYCQCTNYDCAVIGGELCSGHGSATATRAIATMAGRENTAPAAKTQTTARTETPGDLFEPRVVHAAESAWSSNLASSVQFFQTGEFKDQCQEECDRYNISIVKDLSIGEKPCSFLDEKDCRFDFAYEIDRDSGNVLLWAKQDLDCPEPVNTTGEF</sequence>
<dbReference type="GO" id="GO:0016477">
    <property type="term" value="P:cell migration"/>
    <property type="evidence" value="ECO:0007669"/>
    <property type="project" value="TreeGrafter"/>
</dbReference>
<dbReference type="GO" id="GO:0007229">
    <property type="term" value="P:integrin-mediated signaling pathway"/>
    <property type="evidence" value="ECO:0007669"/>
    <property type="project" value="UniProtKB-KW"/>
</dbReference>
<evidence type="ECO:0000256" key="13">
    <source>
        <dbReference type="ARBA" id="ARBA00023136"/>
    </source>
</evidence>
<evidence type="ECO:0000256" key="15">
    <source>
        <dbReference type="ARBA" id="ARBA00023180"/>
    </source>
</evidence>
<dbReference type="Gene3D" id="2.10.25.10">
    <property type="entry name" value="Laminin"/>
    <property type="match status" value="1"/>
</dbReference>
<evidence type="ECO:0000256" key="12">
    <source>
        <dbReference type="ARBA" id="ARBA00023037"/>
    </source>
</evidence>
<evidence type="ECO:0000256" key="11">
    <source>
        <dbReference type="ARBA" id="ARBA00022989"/>
    </source>
</evidence>
<keyword evidence="11" id="KW-1133">Transmembrane helix</keyword>
<dbReference type="SMART" id="SM00187">
    <property type="entry name" value="INB"/>
    <property type="match status" value="1"/>
</dbReference>
<dbReference type="InterPro" id="IPR036349">
    <property type="entry name" value="Integrin_bsu_tail_dom_sf"/>
</dbReference>
<evidence type="ECO:0000256" key="4">
    <source>
        <dbReference type="ARBA" id="ARBA00022536"/>
    </source>
</evidence>
<reference evidence="19 20" key="1">
    <citation type="submission" date="2018-04" db="EMBL/GenBank/DDBJ databases">
        <authorList>
            <person name="Zhang X."/>
            <person name="Yuan J."/>
            <person name="Li F."/>
            <person name="Xiang J."/>
        </authorList>
    </citation>
    <scope>NUCLEOTIDE SEQUENCE [LARGE SCALE GENOMIC DNA]</scope>
    <source>
        <tissue evidence="19">Muscle</tissue>
    </source>
</reference>
<dbReference type="GO" id="GO:0005925">
    <property type="term" value="C:focal adhesion"/>
    <property type="evidence" value="ECO:0007669"/>
    <property type="project" value="TreeGrafter"/>
</dbReference>
<proteinExistence type="inferred from homology"/>
<dbReference type="Proteomes" id="UP000283509">
    <property type="component" value="Unassembled WGS sequence"/>
</dbReference>
<dbReference type="PRINTS" id="PR01186">
    <property type="entry name" value="INTEGRINB"/>
</dbReference>
<dbReference type="InterPro" id="IPR002369">
    <property type="entry name" value="Integrin_bsu_VWA"/>
</dbReference>
<evidence type="ECO:0000256" key="16">
    <source>
        <dbReference type="RuleBase" id="RU000633"/>
    </source>
</evidence>
<dbReference type="Gene3D" id="3.40.50.410">
    <property type="entry name" value="von Willebrand factor, type A domain"/>
    <property type="match status" value="1"/>
</dbReference>
<dbReference type="STRING" id="6689.A0A423TIU9"/>
<dbReference type="SUPFAM" id="SSF69687">
    <property type="entry name" value="Integrin beta tail domain"/>
    <property type="match status" value="1"/>
</dbReference>
<dbReference type="InterPro" id="IPR015812">
    <property type="entry name" value="Integrin_bsu"/>
</dbReference>
<evidence type="ECO:0000256" key="3">
    <source>
        <dbReference type="ARBA" id="ARBA00022475"/>
    </source>
</evidence>
<keyword evidence="14" id="KW-1015">Disulfide bond</keyword>
<dbReference type="InterPro" id="IPR012896">
    <property type="entry name" value="Integrin_bsu_tail"/>
</dbReference>
<evidence type="ECO:0000256" key="8">
    <source>
        <dbReference type="ARBA" id="ARBA00022837"/>
    </source>
</evidence>
<dbReference type="Gene3D" id="4.10.1240.30">
    <property type="match status" value="1"/>
</dbReference>
<keyword evidence="6" id="KW-0479">Metal-binding</keyword>
<evidence type="ECO:0000259" key="18">
    <source>
        <dbReference type="SMART" id="SM01242"/>
    </source>
</evidence>
<organism evidence="19 20">
    <name type="scientific">Penaeus vannamei</name>
    <name type="common">Whiteleg shrimp</name>
    <name type="synonym">Litopenaeus vannamei</name>
    <dbReference type="NCBI Taxonomy" id="6689"/>
    <lineage>
        <taxon>Eukaryota</taxon>
        <taxon>Metazoa</taxon>
        <taxon>Ecdysozoa</taxon>
        <taxon>Arthropoda</taxon>
        <taxon>Crustacea</taxon>
        <taxon>Multicrustacea</taxon>
        <taxon>Malacostraca</taxon>
        <taxon>Eumalacostraca</taxon>
        <taxon>Eucarida</taxon>
        <taxon>Decapoda</taxon>
        <taxon>Dendrobranchiata</taxon>
        <taxon>Penaeoidea</taxon>
        <taxon>Penaeidae</taxon>
        <taxon>Penaeus</taxon>
    </lineage>
</organism>
<dbReference type="InterPro" id="IPR036465">
    <property type="entry name" value="vWFA_dom_sf"/>
</dbReference>
<comment type="subcellular location">
    <subcellularLocation>
        <location evidence="1 16">Cell membrane</location>
        <topology evidence="1 16">Single-pass type I membrane protein</topology>
    </subcellularLocation>
</comment>
<name>A0A423TIU9_PENVA</name>
<comment type="similarity">
    <text evidence="2 16">Belongs to the integrin beta chain family.</text>
</comment>
<dbReference type="Pfam" id="PF07965">
    <property type="entry name" value="Integrin_B_tail"/>
    <property type="match status" value="1"/>
</dbReference>
<dbReference type="SMART" id="SM01242">
    <property type="entry name" value="Integrin_B_tail"/>
    <property type="match status" value="1"/>
</dbReference>
<keyword evidence="7" id="KW-0677">Repeat</keyword>
<dbReference type="GO" id="GO:0009986">
    <property type="term" value="C:cell surface"/>
    <property type="evidence" value="ECO:0007669"/>
    <property type="project" value="TreeGrafter"/>
</dbReference>
<protein>
    <recommendedName>
        <fullName evidence="16">Integrin beta</fullName>
    </recommendedName>
</protein>
<evidence type="ECO:0000256" key="5">
    <source>
        <dbReference type="ARBA" id="ARBA00022692"/>
    </source>
</evidence>
<dbReference type="SUPFAM" id="SSF53300">
    <property type="entry name" value="vWA-like"/>
    <property type="match status" value="1"/>
</dbReference>
<evidence type="ECO:0000313" key="19">
    <source>
        <dbReference type="EMBL" id="ROT76379.1"/>
    </source>
</evidence>
<feature type="domain" description="Integrin beta subunit tail" evidence="18">
    <location>
        <begin position="330"/>
        <end position="401"/>
    </location>
</feature>
<accession>A0A423TIU9</accession>
<dbReference type="Gene3D" id="2.60.40.1510">
    <property type="entry name" value="ntegrin, alpha v. Chain A, domain 3"/>
    <property type="match status" value="1"/>
</dbReference>
<dbReference type="GO" id="GO:0033627">
    <property type="term" value="P:cell adhesion mediated by integrin"/>
    <property type="evidence" value="ECO:0007669"/>
    <property type="project" value="TreeGrafter"/>
</dbReference>
<evidence type="ECO:0000256" key="7">
    <source>
        <dbReference type="ARBA" id="ARBA00022737"/>
    </source>
</evidence>
<dbReference type="Pfam" id="PF18372">
    <property type="entry name" value="I-EGF_1"/>
    <property type="match status" value="1"/>
</dbReference>
<dbReference type="GO" id="GO:0005178">
    <property type="term" value="F:integrin binding"/>
    <property type="evidence" value="ECO:0007669"/>
    <property type="project" value="TreeGrafter"/>
</dbReference>
<evidence type="ECO:0000256" key="9">
    <source>
        <dbReference type="ARBA" id="ARBA00022842"/>
    </source>
</evidence>
<dbReference type="GO" id="GO:0098609">
    <property type="term" value="P:cell-cell adhesion"/>
    <property type="evidence" value="ECO:0007669"/>
    <property type="project" value="TreeGrafter"/>
</dbReference>
<keyword evidence="4" id="KW-0245">EGF-like domain</keyword>
<dbReference type="AlphaFoldDB" id="A0A423TIU9"/>
<keyword evidence="20" id="KW-1185">Reference proteome</keyword>
<keyword evidence="12 16" id="KW-0401">Integrin</keyword>
<dbReference type="Pfam" id="PF00362">
    <property type="entry name" value="Integrin_beta"/>
    <property type="match status" value="1"/>
</dbReference>
<keyword evidence="5 16" id="KW-0812">Transmembrane</keyword>
<gene>
    <name evidence="19" type="ORF">C7M84_005026</name>
</gene>
<dbReference type="GO" id="GO:0008305">
    <property type="term" value="C:integrin complex"/>
    <property type="evidence" value="ECO:0007669"/>
    <property type="project" value="TreeGrafter"/>
</dbReference>
<dbReference type="PANTHER" id="PTHR10082:SF60">
    <property type="entry name" value="INTEGRIN BETA-PS"/>
    <property type="match status" value="1"/>
</dbReference>
<evidence type="ECO:0000256" key="14">
    <source>
        <dbReference type="ARBA" id="ARBA00023157"/>
    </source>
</evidence>
<dbReference type="InterPro" id="IPR040622">
    <property type="entry name" value="EGF_integrin_1"/>
</dbReference>
<evidence type="ECO:0000313" key="20">
    <source>
        <dbReference type="Proteomes" id="UP000283509"/>
    </source>
</evidence>
<dbReference type="OrthoDB" id="410592at2759"/>
<evidence type="ECO:0000256" key="2">
    <source>
        <dbReference type="ARBA" id="ARBA00007449"/>
    </source>
</evidence>
<evidence type="ECO:0000259" key="17">
    <source>
        <dbReference type="SMART" id="SM00187"/>
    </source>
</evidence>
<keyword evidence="13" id="KW-0472">Membrane</keyword>
<keyword evidence="15" id="KW-0325">Glycoprotein</keyword>
<reference evidence="19 20" key="2">
    <citation type="submission" date="2019-01" db="EMBL/GenBank/DDBJ databases">
        <title>The decoding of complex shrimp genome reveals the adaptation for benthos swimmer, frequently molting mechanism and breeding impact on genome.</title>
        <authorList>
            <person name="Sun Y."/>
            <person name="Gao Y."/>
            <person name="Yu Y."/>
        </authorList>
    </citation>
    <scope>NUCLEOTIDE SEQUENCE [LARGE SCALE GENOMIC DNA]</scope>
    <source>
        <tissue evidence="19">Muscle</tissue>
    </source>
</reference>
<evidence type="ECO:0000256" key="1">
    <source>
        <dbReference type="ARBA" id="ARBA00004251"/>
    </source>
</evidence>
<keyword evidence="8" id="KW-0106">Calcium</keyword>
<evidence type="ECO:0000256" key="6">
    <source>
        <dbReference type="ARBA" id="ARBA00022723"/>
    </source>
</evidence>
<keyword evidence="3" id="KW-1003">Cell membrane</keyword>
<keyword evidence="10 16" id="KW-0130">Cell adhesion</keyword>
<keyword evidence="9" id="KW-0460">Magnesium</keyword>
<comment type="caution">
    <text evidence="19">The sequence shown here is derived from an EMBL/GenBank/DDBJ whole genome shotgun (WGS) entry which is preliminary data.</text>
</comment>
<dbReference type="PANTHER" id="PTHR10082">
    <property type="entry name" value="INTEGRIN BETA SUBUNIT"/>
    <property type="match status" value="1"/>
</dbReference>
<dbReference type="GO" id="GO:0007160">
    <property type="term" value="P:cell-matrix adhesion"/>
    <property type="evidence" value="ECO:0007669"/>
    <property type="project" value="TreeGrafter"/>
</dbReference>